<keyword evidence="6" id="KW-1185">Reference proteome</keyword>
<dbReference type="STRING" id="10195.A0A3M7QN47"/>
<proteinExistence type="predicted"/>
<dbReference type="InterPro" id="IPR032076">
    <property type="entry name" value="TTC5_OB"/>
</dbReference>
<protein>
    <submittedName>
        <fullName evidence="5">Tetratricopeptide repeat 5</fullName>
    </submittedName>
</protein>
<dbReference type="Proteomes" id="UP000276133">
    <property type="component" value="Unassembled WGS sequence"/>
</dbReference>
<feature type="domain" description="Tetratricopeptide repeat protein 5 OB fold" evidence="4">
    <location>
        <begin position="316"/>
        <end position="450"/>
    </location>
</feature>
<dbReference type="Gene3D" id="1.25.40.10">
    <property type="entry name" value="Tetratricopeptide repeat domain"/>
    <property type="match status" value="1"/>
</dbReference>
<name>A0A3M7QN47_BRAPC</name>
<accession>A0A3M7QN47</accession>
<dbReference type="Gene3D" id="2.40.50.550">
    <property type="match status" value="1"/>
</dbReference>
<evidence type="ECO:0000256" key="3">
    <source>
        <dbReference type="PROSITE-ProRule" id="PRU00339"/>
    </source>
</evidence>
<dbReference type="InterPro" id="IPR013105">
    <property type="entry name" value="TPR_2"/>
</dbReference>
<dbReference type="PROSITE" id="PS50005">
    <property type="entry name" value="TPR"/>
    <property type="match status" value="1"/>
</dbReference>
<evidence type="ECO:0000256" key="1">
    <source>
        <dbReference type="ARBA" id="ARBA00022737"/>
    </source>
</evidence>
<comment type="caution">
    <text evidence="5">The sequence shown here is derived from an EMBL/GenBank/DDBJ whole genome shotgun (WGS) entry which is preliminary data.</text>
</comment>
<sequence>MSPNDLFEKFDLKINDLYTFRDKYYILNTSSTHPDDRTSDLSVKLEALVAEIESESNNFESKALYLILLGKAYNVMPDFSEKSTELLTKCVKLDPNQIEAWNFLGECYWKKRDFQMCKNCFEQSLKLKKNKMALRGLSMVMRQLINLEPKNSKTYLDESIRFAKESLQLDFKDGMSWYILANCYVSLFFSPFGQQNASILKQAVSAYTQALRDESIAQLQTDLYYNKSMISMYEENWPDVLICLTKALNLDPHWIELKDNLKGTINYLFKIEEMISTKGKLKSKKFQALIEGIQKSDLGPYAEGFRTEKEKVDLVQCNLKDLQPGLNQNKVLVGKVICTLQAKTNSENLNIICFSCCIADSNGDCAAMTIYNLVESEGVIIGNSVAIPEPWLERVDFKFNLAENLKNDHLVKQISDKVEYEFKFDSIRVENPTVLVVKGKKWGKEKISSAFFVPKVVQD</sequence>
<evidence type="ECO:0000313" key="5">
    <source>
        <dbReference type="EMBL" id="RNA12504.1"/>
    </source>
</evidence>
<dbReference type="InterPro" id="IPR011990">
    <property type="entry name" value="TPR-like_helical_dom_sf"/>
</dbReference>
<evidence type="ECO:0000256" key="2">
    <source>
        <dbReference type="ARBA" id="ARBA00022803"/>
    </source>
</evidence>
<evidence type="ECO:0000259" key="4">
    <source>
        <dbReference type="Pfam" id="PF16669"/>
    </source>
</evidence>
<dbReference type="SMART" id="SM00028">
    <property type="entry name" value="TPR"/>
    <property type="match status" value="3"/>
</dbReference>
<dbReference type="InterPro" id="IPR019734">
    <property type="entry name" value="TPR_rpt"/>
</dbReference>
<reference evidence="5 6" key="1">
    <citation type="journal article" date="2018" name="Sci. Rep.">
        <title>Genomic signatures of local adaptation to the degree of environmental predictability in rotifers.</title>
        <authorList>
            <person name="Franch-Gras L."/>
            <person name="Hahn C."/>
            <person name="Garcia-Roger E.M."/>
            <person name="Carmona M.J."/>
            <person name="Serra M."/>
            <person name="Gomez A."/>
        </authorList>
    </citation>
    <scope>NUCLEOTIDE SEQUENCE [LARGE SCALE GENOMIC DNA]</scope>
    <source>
        <strain evidence="5">HYR1</strain>
    </source>
</reference>
<organism evidence="5 6">
    <name type="scientific">Brachionus plicatilis</name>
    <name type="common">Marine rotifer</name>
    <name type="synonym">Brachionus muelleri</name>
    <dbReference type="NCBI Taxonomy" id="10195"/>
    <lineage>
        <taxon>Eukaryota</taxon>
        <taxon>Metazoa</taxon>
        <taxon>Spiralia</taxon>
        <taxon>Gnathifera</taxon>
        <taxon>Rotifera</taxon>
        <taxon>Eurotatoria</taxon>
        <taxon>Monogononta</taxon>
        <taxon>Pseudotrocha</taxon>
        <taxon>Ploima</taxon>
        <taxon>Brachionidae</taxon>
        <taxon>Brachionus</taxon>
    </lineage>
</organism>
<keyword evidence="2 3" id="KW-0802">TPR repeat</keyword>
<keyword evidence="1" id="KW-0677">Repeat</keyword>
<dbReference type="Pfam" id="PF16669">
    <property type="entry name" value="TTC5_OB"/>
    <property type="match status" value="1"/>
</dbReference>
<dbReference type="EMBL" id="REGN01005671">
    <property type="protein sequence ID" value="RNA12504.1"/>
    <property type="molecule type" value="Genomic_DNA"/>
</dbReference>
<dbReference type="Pfam" id="PF07719">
    <property type="entry name" value="TPR_2"/>
    <property type="match status" value="1"/>
</dbReference>
<dbReference type="InterPro" id="IPR038645">
    <property type="entry name" value="TTC5_OB_sf"/>
</dbReference>
<evidence type="ECO:0000313" key="6">
    <source>
        <dbReference type="Proteomes" id="UP000276133"/>
    </source>
</evidence>
<gene>
    <name evidence="5" type="ORF">BpHYR1_046103</name>
</gene>
<dbReference type="SUPFAM" id="SSF48452">
    <property type="entry name" value="TPR-like"/>
    <property type="match status" value="2"/>
</dbReference>
<dbReference type="AlphaFoldDB" id="A0A3M7QN47"/>
<dbReference type="OrthoDB" id="423589at2759"/>
<feature type="repeat" description="TPR" evidence="3">
    <location>
        <begin position="98"/>
        <end position="131"/>
    </location>
</feature>